<protein>
    <submittedName>
        <fullName evidence="1">Uncharacterized protein</fullName>
    </submittedName>
</protein>
<keyword evidence="2" id="KW-1185">Reference proteome</keyword>
<proteinExistence type="predicted"/>
<evidence type="ECO:0000313" key="2">
    <source>
        <dbReference type="Proteomes" id="UP000821866"/>
    </source>
</evidence>
<gene>
    <name evidence="1" type="ORF">HPB51_026680</name>
</gene>
<comment type="caution">
    <text evidence="1">The sequence shown here is derived from an EMBL/GenBank/DDBJ whole genome shotgun (WGS) entry which is preliminary data.</text>
</comment>
<name>A0A9J6D2E6_RHIMP</name>
<sequence length="177" mass="20485">MKLRHPEVLAFCGGFQPSVSRGNRIARILRSNCYRQTGLYRDILRNHIYMKGGSTNLKKKKWRELRSLVICETERLWSTILSQLRSKRQPKKPAEDNIIHTTDDVVLPDYVKETLTRGPKYSVEPRLEAPTLLSLVRQLSGCAPDCEKDRCISEGVDVLEKFRPKPQVLLIKKWSHT</sequence>
<organism evidence="1 2">
    <name type="scientific">Rhipicephalus microplus</name>
    <name type="common">Cattle tick</name>
    <name type="synonym">Boophilus microplus</name>
    <dbReference type="NCBI Taxonomy" id="6941"/>
    <lineage>
        <taxon>Eukaryota</taxon>
        <taxon>Metazoa</taxon>
        <taxon>Ecdysozoa</taxon>
        <taxon>Arthropoda</taxon>
        <taxon>Chelicerata</taxon>
        <taxon>Arachnida</taxon>
        <taxon>Acari</taxon>
        <taxon>Parasitiformes</taxon>
        <taxon>Ixodida</taxon>
        <taxon>Ixodoidea</taxon>
        <taxon>Ixodidae</taxon>
        <taxon>Rhipicephalinae</taxon>
        <taxon>Rhipicephalus</taxon>
        <taxon>Boophilus</taxon>
    </lineage>
</organism>
<evidence type="ECO:0000313" key="1">
    <source>
        <dbReference type="EMBL" id="KAH7986365.1"/>
    </source>
</evidence>
<accession>A0A9J6D2E6</accession>
<dbReference type="AlphaFoldDB" id="A0A9J6D2E6"/>
<dbReference type="EMBL" id="JABSTU010001217">
    <property type="protein sequence ID" value="KAH7986365.1"/>
    <property type="molecule type" value="Genomic_DNA"/>
</dbReference>
<reference evidence="1" key="2">
    <citation type="submission" date="2021-09" db="EMBL/GenBank/DDBJ databases">
        <authorList>
            <person name="Jia N."/>
            <person name="Wang J."/>
            <person name="Shi W."/>
            <person name="Du L."/>
            <person name="Sun Y."/>
            <person name="Zhan W."/>
            <person name="Jiang J."/>
            <person name="Wang Q."/>
            <person name="Zhang B."/>
            <person name="Ji P."/>
            <person name="Sakyi L.B."/>
            <person name="Cui X."/>
            <person name="Yuan T."/>
            <person name="Jiang B."/>
            <person name="Yang W."/>
            <person name="Lam T.T.-Y."/>
            <person name="Chang Q."/>
            <person name="Ding S."/>
            <person name="Wang X."/>
            <person name="Zhu J."/>
            <person name="Ruan X."/>
            <person name="Zhao L."/>
            <person name="Wei J."/>
            <person name="Que T."/>
            <person name="Du C."/>
            <person name="Cheng J."/>
            <person name="Dai P."/>
            <person name="Han X."/>
            <person name="Huang E."/>
            <person name="Gao Y."/>
            <person name="Liu J."/>
            <person name="Shao H."/>
            <person name="Ye R."/>
            <person name="Li L."/>
            <person name="Wei W."/>
            <person name="Wang X."/>
            <person name="Wang C."/>
            <person name="Huo Q."/>
            <person name="Li W."/>
            <person name="Guo W."/>
            <person name="Chen H."/>
            <person name="Chen S."/>
            <person name="Zhou L."/>
            <person name="Zhou L."/>
            <person name="Ni X."/>
            <person name="Tian J."/>
            <person name="Zhou Y."/>
            <person name="Sheng Y."/>
            <person name="Liu T."/>
            <person name="Pan Y."/>
            <person name="Xia L."/>
            <person name="Li J."/>
            <person name="Zhao F."/>
            <person name="Cao W."/>
        </authorList>
    </citation>
    <scope>NUCLEOTIDE SEQUENCE</scope>
    <source>
        <strain evidence="1">Rmic-2018</strain>
        <tissue evidence="1">Larvae</tissue>
    </source>
</reference>
<reference evidence="1" key="1">
    <citation type="journal article" date="2020" name="Cell">
        <title>Large-Scale Comparative Analyses of Tick Genomes Elucidate Their Genetic Diversity and Vector Capacities.</title>
        <authorList>
            <consortium name="Tick Genome and Microbiome Consortium (TIGMIC)"/>
            <person name="Jia N."/>
            <person name="Wang J."/>
            <person name="Shi W."/>
            <person name="Du L."/>
            <person name="Sun Y."/>
            <person name="Zhan W."/>
            <person name="Jiang J.F."/>
            <person name="Wang Q."/>
            <person name="Zhang B."/>
            <person name="Ji P."/>
            <person name="Bell-Sakyi L."/>
            <person name="Cui X.M."/>
            <person name="Yuan T.T."/>
            <person name="Jiang B.G."/>
            <person name="Yang W.F."/>
            <person name="Lam T.T."/>
            <person name="Chang Q.C."/>
            <person name="Ding S.J."/>
            <person name="Wang X.J."/>
            <person name="Zhu J.G."/>
            <person name="Ruan X.D."/>
            <person name="Zhao L."/>
            <person name="Wei J.T."/>
            <person name="Ye R.Z."/>
            <person name="Que T.C."/>
            <person name="Du C.H."/>
            <person name="Zhou Y.H."/>
            <person name="Cheng J.X."/>
            <person name="Dai P.F."/>
            <person name="Guo W.B."/>
            <person name="Han X.H."/>
            <person name="Huang E.J."/>
            <person name="Li L.F."/>
            <person name="Wei W."/>
            <person name="Gao Y.C."/>
            <person name="Liu J.Z."/>
            <person name="Shao H.Z."/>
            <person name="Wang X."/>
            <person name="Wang C.C."/>
            <person name="Yang T.C."/>
            <person name="Huo Q.B."/>
            <person name="Li W."/>
            <person name="Chen H.Y."/>
            <person name="Chen S.E."/>
            <person name="Zhou L.G."/>
            <person name="Ni X.B."/>
            <person name="Tian J.H."/>
            <person name="Sheng Y."/>
            <person name="Liu T."/>
            <person name="Pan Y.S."/>
            <person name="Xia L.Y."/>
            <person name="Li J."/>
            <person name="Zhao F."/>
            <person name="Cao W.C."/>
        </authorList>
    </citation>
    <scope>NUCLEOTIDE SEQUENCE</scope>
    <source>
        <strain evidence="1">Rmic-2018</strain>
    </source>
</reference>
<dbReference type="Proteomes" id="UP000821866">
    <property type="component" value="Unassembled WGS sequence"/>
</dbReference>